<reference evidence="2" key="1">
    <citation type="journal article" date="2020" name="Stud. Mycol.">
        <title>101 Dothideomycetes genomes: a test case for predicting lifestyles and emergence of pathogens.</title>
        <authorList>
            <person name="Haridas S."/>
            <person name="Albert R."/>
            <person name="Binder M."/>
            <person name="Bloem J."/>
            <person name="Labutti K."/>
            <person name="Salamov A."/>
            <person name="Andreopoulos B."/>
            <person name="Baker S."/>
            <person name="Barry K."/>
            <person name="Bills G."/>
            <person name="Bluhm B."/>
            <person name="Cannon C."/>
            <person name="Castanera R."/>
            <person name="Culley D."/>
            <person name="Daum C."/>
            <person name="Ezra D."/>
            <person name="Gonzalez J."/>
            <person name="Henrissat B."/>
            <person name="Kuo A."/>
            <person name="Liang C."/>
            <person name="Lipzen A."/>
            <person name="Lutzoni F."/>
            <person name="Magnuson J."/>
            <person name="Mondo S."/>
            <person name="Nolan M."/>
            <person name="Ohm R."/>
            <person name="Pangilinan J."/>
            <person name="Park H.-J."/>
            <person name="Ramirez L."/>
            <person name="Alfaro M."/>
            <person name="Sun H."/>
            <person name="Tritt A."/>
            <person name="Yoshinaga Y."/>
            <person name="Zwiers L.-H."/>
            <person name="Turgeon B."/>
            <person name="Goodwin S."/>
            <person name="Spatafora J."/>
            <person name="Crous P."/>
            <person name="Grigoriev I."/>
        </authorList>
    </citation>
    <scope>NUCLEOTIDE SEQUENCE</scope>
    <source>
        <strain evidence="2">CBS 207.26</strain>
    </source>
</reference>
<evidence type="ECO:0000313" key="3">
    <source>
        <dbReference type="Proteomes" id="UP000800200"/>
    </source>
</evidence>
<feature type="compositionally biased region" description="Polar residues" evidence="1">
    <location>
        <begin position="142"/>
        <end position="151"/>
    </location>
</feature>
<accession>A0A6A6ET49</accession>
<name>A0A6A6ET49_9PEZI</name>
<keyword evidence="3" id="KW-1185">Reference proteome</keyword>
<dbReference type="EMBL" id="ML994612">
    <property type="protein sequence ID" value="KAF2194345.1"/>
    <property type="molecule type" value="Genomic_DNA"/>
</dbReference>
<dbReference type="Proteomes" id="UP000800200">
    <property type="component" value="Unassembled WGS sequence"/>
</dbReference>
<dbReference type="AlphaFoldDB" id="A0A6A6ET49"/>
<protein>
    <submittedName>
        <fullName evidence="2">Uncharacterized protein</fullName>
    </submittedName>
</protein>
<gene>
    <name evidence="2" type="ORF">K469DRAFT_689346</name>
</gene>
<evidence type="ECO:0000256" key="1">
    <source>
        <dbReference type="SAM" id="MobiDB-lite"/>
    </source>
</evidence>
<organism evidence="2 3">
    <name type="scientific">Zopfia rhizophila CBS 207.26</name>
    <dbReference type="NCBI Taxonomy" id="1314779"/>
    <lineage>
        <taxon>Eukaryota</taxon>
        <taxon>Fungi</taxon>
        <taxon>Dikarya</taxon>
        <taxon>Ascomycota</taxon>
        <taxon>Pezizomycotina</taxon>
        <taxon>Dothideomycetes</taxon>
        <taxon>Dothideomycetes incertae sedis</taxon>
        <taxon>Zopfiaceae</taxon>
        <taxon>Zopfia</taxon>
    </lineage>
</organism>
<feature type="region of interest" description="Disordered" evidence="1">
    <location>
        <begin position="132"/>
        <end position="151"/>
    </location>
</feature>
<evidence type="ECO:0000313" key="2">
    <source>
        <dbReference type="EMBL" id="KAF2194345.1"/>
    </source>
</evidence>
<sequence>MPVLNMSILRDRLPPIFKKAAWPNPQESIGEWLSKMGSHNCWEAVGLARSQWTRLARDIQKHLEDSHDSIPKGAIWSGYMIGRTKESARPTVVFCSIDPPSRKQVRKIVLASGLLENYPGCRTAECSKPPDFDQLGPLGDRNPTNSGPRAISNSFRYPIIHDVVHNG</sequence>
<dbReference type="OrthoDB" id="409136at2759"/>
<proteinExistence type="predicted"/>